<sequence length="96" mass="10426">MNILFAQRTWVRSVPAKDGNVVSTVRRHPTASRGAGTQTGQHGSGTLRAVWTVNPATGRLACRWAPDEEVSDSRHGSLRPWQHREIQGADLASLAA</sequence>
<dbReference type="EMBL" id="JAUSVV010000029">
    <property type="protein sequence ID" value="MDQ0445402.1"/>
    <property type="molecule type" value="Genomic_DNA"/>
</dbReference>
<accession>A0ABU0HST1</accession>
<comment type="caution">
    <text evidence="2">The sequence shown here is derived from an EMBL/GenBank/DDBJ whole genome shotgun (WGS) entry which is preliminary data.</text>
</comment>
<organism evidence="2 3">
    <name type="scientific">Methylobacterium persicinum</name>
    <dbReference type="NCBI Taxonomy" id="374426"/>
    <lineage>
        <taxon>Bacteria</taxon>
        <taxon>Pseudomonadati</taxon>
        <taxon>Pseudomonadota</taxon>
        <taxon>Alphaproteobacteria</taxon>
        <taxon>Hyphomicrobiales</taxon>
        <taxon>Methylobacteriaceae</taxon>
        <taxon>Methylobacterium</taxon>
    </lineage>
</organism>
<name>A0ABU0HST1_9HYPH</name>
<feature type="region of interest" description="Disordered" evidence="1">
    <location>
        <begin position="66"/>
        <end position="96"/>
    </location>
</feature>
<keyword evidence="3" id="KW-1185">Reference proteome</keyword>
<gene>
    <name evidence="2" type="ORF">QO016_004931</name>
</gene>
<reference evidence="2 3" key="1">
    <citation type="submission" date="2023-07" db="EMBL/GenBank/DDBJ databases">
        <title>Genomic Encyclopedia of Type Strains, Phase IV (KMG-IV): sequencing the most valuable type-strain genomes for metagenomic binning, comparative biology and taxonomic classification.</title>
        <authorList>
            <person name="Goeker M."/>
        </authorList>
    </citation>
    <scope>NUCLEOTIDE SEQUENCE [LARGE SCALE GENOMIC DNA]</scope>
    <source>
        <strain evidence="2 3">DSM 19562</strain>
    </source>
</reference>
<protein>
    <submittedName>
        <fullName evidence="2">Uncharacterized protein</fullName>
    </submittedName>
</protein>
<dbReference type="Proteomes" id="UP001236369">
    <property type="component" value="Unassembled WGS sequence"/>
</dbReference>
<feature type="region of interest" description="Disordered" evidence="1">
    <location>
        <begin position="21"/>
        <end position="45"/>
    </location>
</feature>
<proteinExistence type="predicted"/>
<evidence type="ECO:0000313" key="3">
    <source>
        <dbReference type="Proteomes" id="UP001236369"/>
    </source>
</evidence>
<evidence type="ECO:0000313" key="2">
    <source>
        <dbReference type="EMBL" id="MDQ0445402.1"/>
    </source>
</evidence>
<evidence type="ECO:0000256" key="1">
    <source>
        <dbReference type="SAM" id="MobiDB-lite"/>
    </source>
</evidence>